<gene>
    <name evidence="2" type="ORF">JOL79_31665</name>
</gene>
<evidence type="ECO:0008006" key="4">
    <source>
        <dbReference type="Google" id="ProtNLM"/>
    </source>
</evidence>
<feature type="transmembrane region" description="Helical" evidence="1">
    <location>
        <begin position="408"/>
        <end position="425"/>
    </location>
</feature>
<evidence type="ECO:0000313" key="3">
    <source>
        <dbReference type="Proteomes" id="UP000674234"/>
    </source>
</evidence>
<feature type="transmembrane region" description="Helical" evidence="1">
    <location>
        <begin position="369"/>
        <end position="387"/>
    </location>
</feature>
<feature type="transmembrane region" description="Helical" evidence="1">
    <location>
        <begin position="343"/>
        <end position="363"/>
    </location>
</feature>
<feature type="transmembrane region" description="Helical" evidence="1">
    <location>
        <begin position="175"/>
        <end position="194"/>
    </location>
</feature>
<organism evidence="2 3">
    <name type="scientific">Microbispora oryzae</name>
    <dbReference type="NCBI Taxonomy" id="2806554"/>
    <lineage>
        <taxon>Bacteria</taxon>
        <taxon>Bacillati</taxon>
        <taxon>Actinomycetota</taxon>
        <taxon>Actinomycetes</taxon>
        <taxon>Streptosporangiales</taxon>
        <taxon>Streptosporangiaceae</taxon>
        <taxon>Microbispora</taxon>
    </lineage>
</organism>
<feature type="transmembrane region" description="Helical" evidence="1">
    <location>
        <begin position="145"/>
        <end position="163"/>
    </location>
</feature>
<dbReference type="RefSeq" id="WP_210159611.1">
    <property type="nucleotide sequence ID" value="NZ_JAFCNB010000031.1"/>
</dbReference>
<evidence type="ECO:0000313" key="2">
    <source>
        <dbReference type="EMBL" id="MBP2708346.1"/>
    </source>
</evidence>
<dbReference type="NCBIfam" id="NF041824">
    <property type="entry name" value="daptide_HExxH"/>
    <property type="match status" value="1"/>
</dbReference>
<feature type="transmembrane region" description="Helical" evidence="1">
    <location>
        <begin position="273"/>
        <end position="293"/>
    </location>
</feature>
<accession>A0A940WMT2</accession>
<protein>
    <recommendedName>
        <fullName evidence="4">Peptide zinc metalloprotease protein</fullName>
    </recommendedName>
</protein>
<comment type="caution">
    <text evidence="2">The sequence shown here is derived from an EMBL/GenBank/DDBJ whole genome shotgun (WGS) entry which is preliminary data.</text>
</comment>
<dbReference type="AlphaFoldDB" id="A0A940WMT2"/>
<proteinExistence type="predicted"/>
<evidence type="ECO:0000256" key="1">
    <source>
        <dbReference type="SAM" id="Phobius"/>
    </source>
</evidence>
<reference evidence="2" key="1">
    <citation type="submission" date="2021-02" db="EMBL/GenBank/DDBJ databases">
        <title>Draft genome sequence of Microbispora sp. RL4-1S isolated from rice leaves in Thailand.</title>
        <authorList>
            <person name="Muangham S."/>
            <person name="Duangmal K."/>
        </authorList>
    </citation>
    <scope>NUCLEOTIDE SEQUENCE</scope>
    <source>
        <strain evidence="2">RL4-1S</strain>
    </source>
</reference>
<keyword evidence="1" id="KW-0812">Transmembrane</keyword>
<sequence length="551" mass="59093">MRGLKLKAAIPEPRRPVLLERPRLAADVLVHEPVKDGGPWIVQSAGQRYVRVGGGMARILLSADGGHTLEDIANELGDPWTAELVGHGLLKAQEMKLLDDGQAPAKKRLRWFTFVPPLTFQFTLLNPDRLLSRARPLLARLATRAWAAAMLTLIVGGLVTLAVQASALREVLGEPLPVTAFLILFCVTWAGSALHEMTHAAVLSHHGGRPSRMGLMLFYLTPAFFCDVSDGWRLPRNQQRVATALAGVACQAVIGGLAAVAALLTHGGTLRDALLLVAVSSYVAGIVNLVPFAKLDGYLALMSHLDISHLRDRSMDDARRSIARVLFGGHYERALPQVSWSRWFGLACLLFPIYLVGTAFTLWQSLLAGMGLVGAVIVSLLLGYLLLRLYASARRLVAEARAAGARTWRVVIASVLVIGAAGAILHQVTVPYTVAGGFVRDGDQVMFVVLGNADRGAIAPGSEVRLREGGIVLHSDLGKAAVTAGSPRNVSVPLSVFVPVRDLDHVSVPAVGFPLTAQSGAVPPYGPAEVAAGERSLGEWLYLRYVAPFWR</sequence>
<keyword evidence="3" id="KW-1185">Reference proteome</keyword>
<dbReference type="InterPro" id="IPR049694">
    <property type="entry name" value="Daptide_HExxH"/>
</dbReference>
<dbReference type="Proteomes" id="UP000674234">
    <property type="component" value="Unassembled WGS sequence"/>
</dbReference>
<keyword evidence="1" id="KW-1133">Transmembrane helix</keyword>
<dbReference type="EMBL" id="JAFCNB010000031">
    <property type="protein sequence ID" value="MBP2708346.1"/>
    <property type="molecule type" value="Genomic_DNA"/>
</dbReference>
<name>A0A940WMT2_9ACTN</name>
<feature type="transmembrane region" description="Helical" evidence="1">
    <location>
        <begin position="244"/>
        <end position="267"/>
    </location>
</feature>
<keyword evidence="1" id="KW-0472">Membrane</keyword>